<dbReference type="Proteomes" id="UP001185922">
    <property type="component" value="Unassembled WGS sequence"/>
</dbReference>
<dbReference type="GeneID" id="77170706"/>
<protein>
    <submittedName>
        <fullName evidence="2">Uncharacterized protein</fullName>
    </submittedName>
</protein>
<dbReference type="EMBL" id="JAWLKI010000006">
    <property type="protein sequence ID" value="MDV6307271.1"/>
    <property type="molecule type" value="Genomic_DNA"/>
</dbReference>
<evidence type="ECO:0000313" key="4">
    <source>
        <dbReference type="Proteomes" id="UP001185922"/>
    </source>
</evidence>
<proteinExistence type="predicted"/>
<dbReference type="AlphaFoldDB" id="A0AAE4UA10"/>
<accession>A0AAE4UA10</accession>
<dbReference type="RefSeq" id="WP_157753411.1">
    <property type="nucleotide sequence ID" value="NZ_CP091855.1"/>
</dbReference>
<dbReference type="Proteomes" id="UP001185779">
    <property type="component" value="Unassembled WGS sequence"/>
</dbReference>
<organism evidence="2 4">
    <name type="scientific">Gordonia amicalis</name>
    <dbReference type="NCBI Taxonomy" id="89053"/>
    <lineage>
        <taxon>Bacteria</taxon>
        <taxon>Bacillati</taxon>
        <taxon>Actinomycetota</taxon>
        <taxon>Actinomycetes</taxon>
        <taxon>Mycobacteriales</taxon>
        <taxon>Gordoniaceae</taxon>
        <taxon>Gordonia</taxon>
    </lineage>
</organism>
<keyword evidence="3" id="KW-1185">Reference proteome</keyword>
<gene>
    <name evidence="1" type="ORF">R3P94_07980</name>
    <name evidence="2" type="ORF">R3Q15_13555</name>
</gene>
<sequence>MADQAGLIAGHLRSALDFPRAFNMAASVELGCFPIGFEADELGDGRVLGYGR</sequence>
<evidence type="ECO:0000313" key="2">
    <source>
        <dbReference type="EMBL" id="MDV6312903.1"/>
    </source>
</evidence>
<name>A0AAE4UA10_9ACTN</name>
<evidence type="ECO:0000313" key="3">
    <source>
        <dbReference type="Proteomes" id="UP001185779"/>
    </source>
</evidence>
<dbReference type="EMBL" id="JAWLKH010000013">
    <property type="protein sequence ID" value="MDV6312903.1"/>
    <property type="molecule type" value="Genomic_DNA"/>
</dbReference>
<comment type="caution">
    <text evidence="2">The sequence shown here is derived from an EMBL/GenBank/DDBJ whole genome shotgun (WGS) entry which is preliminary data.</text>
</comment>
<evidence type="ECO:0000313" key="1">
    <source>
        <dbReference type="EMBL" id="MDV6307271.1"/>
    </source>
</evidence>
<reference evidence="2 3" key="1">
    <citation type="submission" date="2023-10" db="EMBL/GenBank/DDBJ databases">
        <title>Development of a sustainable strategy for remediation of hydrocarbon-contaminated territories based on the waste exchange concept.</title>
        <authorList>
            <person name="Krivoruchko A."/>
        </authorList>
    </citation>
    <scope>NUCLEOTIDE SEQUENCE</scope>
    <source>
        <strain evidence="1 3">IEGM 1266</strain>
        <strain evidence="2">IEGM 1279</strain>
    </source>
</reference>